<dbReference type="InterPro" id="IPR001761">
    <property type="entry name" value="Peripla_BP/Lac1_sug-bd_dom"/>
</dbReference>
<dbReference type="PRINTS" id="PR00036">
    <property type="entry name" value="HTHLACI"/>
</dbReference>
<dbReference type="CDD" id="cd06267">
    <property type="entry name" value="PBP1_LacI_sugar_binding-like"/>
    <property type="match status" value="1"/>
</dbReference>
<accession>A8F5P6</accession>
<reference evidence="5 6" key="1">
    <citation type="submission" date="2007-08" db="EMBL/GenBank/DDBJ databases">
        <title>Complete sequence of Thermotoga lettingae TMO.</title>
        <authorList>
            <consortium name="US DOE Joint Genome Institute"/>
            <person name="Copeland A."/>
            <person name="Lucas S."/>
            <person name="Lapidus A."/>
            <person name="Barry K."/>
            <person name="Glavina del Rio T."/>
            <person name="Dalin E."/>
            <person name="Tice H."/>
            <person name="Pitluck S."/>
            <person name="Foster B."/>
            <person name="Bruce D."/>
            <person name="Schmutz J."/>
            <person name="Larimer F."/>
            <person name="Land M."/>
            <person name="Hauser L."/>
            <person name="Kyrpides N."/>
            <person name="Mikhailova N."/>
            <person name="Nelson K."/>
            <person name="Gogarten J.P."/>
            <person name="Noll K."/>
            <person name="Richardson P."/>
        </authorList>
    </citation>
    <scope>NUCLEOTIDE SEQUENCE [LARGE SCALE GENOMIC DNA]</scope>
    <source>
        <strain evidence="6">ATCC BAA-301 / DSM 14385 / NBRC 107922 / TMO</strain>
    </source>
</reference>
<dbReference type="EMBL" id="CP000812">
    <property type="protein sequence ID" value="ABV33480.1"/>
    <property type="molecule type" value="Genomic_DNA"/>
</dbReference>
<evidence type="ECO:0000259" key="4">
    <source>
        <dbReference type="PROSITE" id="PS50932"/>
    </source>
</evidence>
<gene>
    <name evidence="5" type="ordered locus">Tlet_0914</name>
</gene>
<evidence type="ECO:0000256" key="3">
    <source>
        <dbReference type="ARBA" id="ARBA00023163"/>
    </source>
</evidence>
<dbReference type="Proteomes" id="UP000002016">
    <property type="component" value="Chromosome"/>
</dbReference>
<keyword evidence="6" id="KW-1185">Reference proteome</keyword>
<proteinExistence type="predicted"/>
<dbReference type="Gene3D" id="3.40.50.2300">
    <property type="match status" value="2"/>
</dbReference>
<name>A8F5P6_PSELT</name>
<organism evidence="5 6">
    <name type="scientific">Pseudothermotoga lettingae (strain ATCC BAA-301 / DSM 14385 / NBRC 107922 / TMO)</name>
    <name type="common">Thermotoga lettingae</name>
    <dbReference type="NCBI Taxonomy" id="416591"/>
    <lineage>
        <taxon>Bacteria</taxon>
        <taxon>Thermotogati</taxon>
        <taxon>Thermotogota</taxon>
        <taxon>Thermotogae</taxon>
        <taxon>Thermotogales</taxon>
        <taxon>Thermotogaceae</taxon>
        <taxon>Pseudothermotoga</taxon>
    </lineage>
</organism>
<dbReference type="PROSITE" id="PS50932">
    <property type="entry name" value="HTH_LACI_2"/>
    <property type="match status" value="1"/>
</dbReference>
<keyword evidence="3" id="KW-0804">Transcription</keyword>
<dbReference type="PANTHER" id="PTHR30146">
    <property type="entry name" value="LACI-RELATED TRANSCRIPTIONAL REPRESSOR"/>
    <property type="match status" value="1"/>
</dbReference>
<dbReference type="InterPro" id="IPR028082">
    <property type="entry name" value="Peripla_BP_I"/>
</dbReference>
<dbReference type="eggNOG" id="COG1609">
    <property type="taxonomic scope" value="Bacteria"/>
</dbReference>
<dbReference type="SUPFAM" id="SSF53822">
    <property type="entry name" value="Periplasmic binding protein-like I"/>
    <property type="match status" value="1"/>
</dbReference>
<feature type="domain" description="HTH lacI-type" evidence="4">
    <location>
        <begin position="8"/>
        <end position="62"/>
    </location>
</feature>
<dbReference type="GO" id="GO:0000976">
    <property type="term" value="F:transcription cis-regulatory region binding"/>
    <property type="evidence" value="ECO:0007669"/>
    <property type="project" value="TreeGrafter"/>
</dbReference>
<reference evidence="5 6" key="2">
    <citation type="journal article" date="2009" name="Proc. Natl. Acad. Sci. U.S.A.">
        <title>On the chimeric nature, thermophilic origin, and phylogenetic placement of the Thermotogales.</title>
        <authorList>
            <person name="Zhaxybayeva O."/>
            <person name="Swithers K.S."/>
            <person name="Lapierre P."/>
            <person name="Fournier G.P."/>
            <person name="Bickhart D.M."/>
            <person name="DeBoy R.T."/>
            <person name="Nelson K.E."/>
            <person name="Nesbo C.L."/>
            <person name="Doolittle W.F."/>
            <person name="Gogarten J.P."/>
            <person name="Noll K.M."/>
        </authorList>
    </citation>
    <scope>NUCLEOTIDE SEQUENCE [LARGE SCALE GENOMIC DNA]</scope>
    <source>
        <strain evidence="6">ATCC BAA-301 / DSM 14385 / NBRC 107922 / TMO</strain>
    </source>
</reference>
<dbReference type="STRING" id="416591.Tlet_0914"/>
<evidence type="ECO:0000313" key="5">
    <source>
        <dbReference type="EMBL" id="ABV33480.1"/>
    </source>
</evidence>
<evidence type="ECO:0000313" key="6">
    <source>
        <dbReference type="Proteomes" id="UP000002016"/>
    </source>
</evidence>
<evidence type="ECO:0000256" key="1">
    <source>
        <dbReference type="ARBA" id="ARBA00023015"/>
    </source>
</evidence>
<dbReference type="Pfam" id="PF00356">
    <property type="entry name" value="LacI"/>
    <property type="match status" value="1"/>
</dbReference>
<dbReference type="SMART" id="SM00354">
    <property type="entry name" value="HTH_LACI"/>
    <property type="match status" value="1"/>
</dbReference>
<dbReference type="PROSITE" id="PS00356">
    <property type="entry name" value="HTH_LACI_1"/>
    <property type="match status" value="1"/>
</dbReference>
<dbReference type="PANTHER" id="PTHR30146:SF154">
    <property type="entry name" value="TRANSCRIPTION REGULATOR, MEMBER OF GALR FAMILY"/>
    <property type="match status" value="1"/>
</dbReference>
<keyword evidence="1" id="KW-0805">Transcription regulation</keyword>
<dbReference type="InterPro" id="IPR010982">
    <property type="entry name" value="Lambda_DNA-bd_dom_sf"/>
</dbReference>
<dbReference type="SUPFAM" id="SSF47413">
    <property type="entry name" value="lambda repressor-like DNA-binding domains"/>
    <property type="match status" value="1"/>
</dbReference>
<dbReference type="CDD" id="cd01392">
    <property type="entry name" value="HTH_LacI"/>
    <property type="match status" value="1"/>
</dbReference>
<dbReference type="AlphaFoldDB" id="A8F5P6"/>
<dbReference type="HOGENOM" id="CLU_037628_6_1_0"/>
<sequence length="335" mass="38283">MSLRKRYVTIVDIAKRAGVSINTVSRALNNKPDISEDTKKRILSIARELGYIKNITASLLRQKQTQTVGVILADSSNPFYAEVLKGIEAASRKYGYQIILMNTERVYQNEVNAIELLFQRRVDGLLIAPVQEKDEDIKKLSRKDIPAVILGRHFEDIEIDEIYNDELKGGYIAANHLLENGRNKTLIICGPLYNSAARMRVEGFRKALCDHGIEFDRRRVFITDINIEDGYTAIKNALEERIKFDSVFCYNDLVAFGAIKALKEMNFSLPEEVAVVGYDDIIFSSFICPSLTTVKIKKYEMGFEAFRMLLERMRGKRKRARKILLDVELIVRESA</sequence>
<dbReference type="Pfam" id="PF00532">
    <property type="entry name" value="Peripla_BP_1"/>
    <property type="match status" value="1"/>
</dbReference>
<evidence type="ECO:0000256" key="2">
    <source>
        <dbReference type="ARBA" id="ARBA00023125"/>
    </source>
</evidence>
<dbReference type="KEGG" id="tle:Tlet_0914"/>
<protein>
    <submittedName>
        <fullName evidence="5">Periplasmic binding protein/LacI transcriptional regulator</fullName>
    </submittedName>
</protein>
<keyword evidence="2" id="KW-0238">DNA-binding</keyword>
<dbReference type="Gene3D" id="1.10.260.40">
    <property type="entry name" value="lambda repressor-like DNA-binding domains"/>
    <property type="match status" value="1"/>
</dbReference>
<dbReference type="InterPro" id="IPR000843">
    <property type="entry name" value="HTH_LacI"/>
</dbReference>
<dbReference type="GO" id="GO:0003700">
    <property type="term" value="F:DNA-binding transcription factor activity"/>
    <property type="evidence" value="ECO:0007669"/>
    <property type="project" value="TreeGrafter"/>
</dbReference>